<feature type="domain" description="PAS" evidence="8">
    <location>
        <begin position="11"/>
        <end position="69"/>
    </location>
</feature>
<reference evidence="10 11" key="1">
    <citation type="submission" date="2021-01" db="EMBL/GenBank/DDBJ databases">
        <title>Belnapia mucosa sp. nov. and Belnapia arida sp. nov., isolated from the Tabernas Desert (Almeria, Spain).</title>
        <authorList>
            <person name="Molina-Menor E."/>
            <person name="Vidal-Verdu A."/>
            <person name="Calonge A."/>
            <person name="Satari L."/>
            <person name="Pereto Magraner J."/>
            <person name="Porcar Miralles M."/>
        </authorList>
    </citation>
    <scope>NUCLEOTIDE SEQUENCE [LARGE SCALE GENOMIC DNA]</scope>
    <source>
        <strain evidence="10 11">T6</strain>
    </source>
</reference>
<evidence type="ECO:0000256" key="1">
    <source>
        <dbReference type="ARBA" id="ARBA00000085"/>
    </source>
</evidence>
<feature type="modified residue" description="4-aspartylphosphate" evidence="4">
    <location>
        <position position="580"/>
    </location>
</feature>
<dbReference type="Pfam" id="PF02518">
    <property type="entry name" value="HATPase_c"/>
    <property type="match status" value="1"/>
</dbReference>
<accession>A0ABS1V2W6</accession>
<dbReference type="InterPro" id="IPR001789">
    <property type="entry name" value="Sig_transdc_resp-reg_receiver"/>
</dbReference>
<feature type="domain" description="PAC" evidence="9">
    <location>
        <begin position="86"/>
        <end position="138"/>
    </location>
</feature>
<feature type="domain" description="PAC" evidence="9">
    <location>
        <begin position="214"/>
        <end position="266"/>
    </location>
</feature>
<dbReference type="PROSITE" id="PS50112">
    <property type="entry name" value="PAS"/>
    <property type="match status" value="2"/>
</dbReference>
<evidence type="ECO:0000256" key="3">
    <source>
        <dbReference type="ARBA" id="ARBA00022553"/>
    </source>
</evidence>
<dbReference type="InterPro" id="IPR036890">
    <property type="entry name" value="HATPase_C_sf"/>
</dbReference>
<feature type="region of interest" description="Disordered" evidence="5">
    <location>
        <begin position="649"/>
        <end position="680"/>
    </location>
</feature>
<dbReference type="SUPFAM" id="SSF47384">
    <property type="entry name" value="Homodimeric domain of signal transducing histidine kinase"/>
    <property type="match status" value="1"/>
</dbReference>
<dbReference type="InterPro" id="IPR003594">
    <property type="entry name" value="HATPase_dom"/>
</dbReference>
<dbReference type="EMBL" id="JAEUXJ010000002">
    <property type="protein sequence ID" value="MBL6454643.1"/>
    <property type="molecule type" value="Genomic_DNA"/>
</dbReference>
<dbReference type="Gene3D" id="3.30.565.10">
    <property type="entry name" value="Histidine kinase-like ATPase, C-terminal domain"/>
    <property type="match status" value="1"/>
</dbReference>
<dbReference type="EC" id="2.7.13.3" evidence="2"/>
<dbReference type="InterPro" id="IPR035965">
    <property type="entry name" value="PAS-like_dom_sf"/>
</dbReference>
<dbReference type="InterPro" id="IPR003661">
    <property type="entry name" value="HisK_dim/P_dom"/>
</dbReference>
<dbReference type="InterPro" id="IPR000700">
    <property type="entry name" value="PAS-assoc_C"/>
</dbReference>
<evidence type="ECO:0000313" key="10">
    <source>
        <dbReference type="EMBL" id="MBL6454643.1"/>
    </source>
</evidence>
<dbReference type="InterPro" id="IPR000014">
    <property type="entry name" value="PAS"/>
</dbReference>
<dbReference type="Gene3D" id="3.40.50.2300">
    <property type="match status" value="1"/>
</dbReference>
<dbReference type="PANTHER" id="PTHR43065:SF49">
    <property type="entry name" value="HISTIDINE KINASE"/>
    <property type="match status" value="1"/>
</dbReference>
<dbReference type="PROSITE" id="PS50113">
    <property type="entry name" value="PAC"/>
    <property type="match status" value="2"/>
</dbReference>
<dbReference type="NCBIfam" id="TIGR00229">
    <property type="entry name" value="sensory_box"/>
    <property type="match status" value="2"/>
</dbReference>
<dbReference type="InterPro" id="IPR001610">
    <property type="entry name" value="PAC"/>
</dbReference>
<dbReference type="SUPFAM" id="SSF55785">
    <property type="entry name" value="PYP-like sensor domain (PAS domain)"/>
    <property type="match status" value="2"/>
</dbReference>
<evidence type="ECO:0000256" key="2">
    <source>
        <dbReference type="ARBA" id="ARBA00012438"/>
    </source>
</evidence>
<proteinExistence type="predicted"/>
<name>A0ABS1V2W6_9PROT</name>
<dbReference type="SUPFAM" id="SSF52172">
    <property type="entry name" value="CheY-like"/>
    <property type="match status" value="1"/>
</dbReference>
<feature type="domain" description="Histidine kinase" evidence="6">
    <location>
        <begin position="286"/>
        <end position="504"/>
    </location>
</feature>
<dbReference type="InterPro" id="IPR036097">
    <property type="entry name" value="HisK_dim/P_sf"/>
</dbReference>
<dbReference type="SMART" id="SM00091">
    <property type="entry name" value="PAS"/>
    <property type="match status" value="2"/>
</dbReference>
<protein>
    <recommendedName>
        <fullName evidence="2">histidine kinase</fullName>
        <ecNumber evidence="2">2.7.13.3</ecNumber>
    </recommendedName>
</protein>
<gene>
    <name evidence="10" type="ORF">JMJ55_04860</name>
</gene>
<dbReference type="Pfam" id="PF13426">
    <property type="entry name" value="PAS_9"/>
    <property type="match status" value="2"/>
</dbReference>
<dbReference type="SMART" id="SM00388">
    <property type="entry name" value="HisKA"/>
    <property type="match status" value="1"/>
</dbReference>
<dbReference type="PANTHER" id="PTHR43065">
    <property type="entry name" value="SENSOR HISTIDINE KINASE"/>
    <property type="match status" value="1"/>
</dbReference>
<dbReference type="CDD" id="cd00082">
    <property type="entry name" value="HisKA"/>
    <property type="match status" value="1"/>
</dbReference>
<dbReference type="Pfam" id="PF00072">
    <property type="entry name" value="Response_reg"/>
    <property type="match status" value="1"/>
</dbReference>
<sequence>MSMAAAPMQDQDRIFRMLVEAVVDYAIYMVDPEGRVSTWNSGAQRIKGYAAEEVIGQPFSIFFTEEDREAGRPEAALATARRVGRYESEGWRIRKDGRRFWALAVLDAVHDETGRLIGFAKVTRDISERHATQQALLESERRFRLLVQGVTDYAIFMLDPEGRVTNWNTGARQIKGYEAVDIIGQHFSRFYTEEDKAAGVPQRALAQARTTGRFEAEGWRVRKDGSRFWASVVIDAIRDEQGQIIGFGKVTRDLTERREAQRVVEETRAQLVQSQKLEALGQLTGGVAHDFNNILQVISAGLTLAEKLPAGSARLGQILAEMRNAATRGTGLTKQLLAFSRRAPLHRETVDTGKGIVESVEMFGRMLGADIAIEMQIEPDIWPVRIDASQFEVALLNLAVNARDAMPHGGTLHVSGRNVTLKGEPQGLSGPFVAVSVRDTGLGIPEEVLSRIFEPFFTTKPVGKGTGLGLSQVHGFAQQAGGAVTIASTVNEGTEVTLLLPAASQSEIEREQDGVGQQDEPPPPLPKELRILVVDDDAAVARLTVGMLEGMGHRAIAVTEPNAALHRLAEEERFDMVLSDVVMPGSMNGVELARAIRRQWPDLPVLLATGYAGDINTIQQEFAVLHKPFTALELTHAIRAMDASLARASSAPLPQTRPPLWDMPSAAGSRLRHGSRDARA</sequence>
<organism evidence="10 11">
    <name type="scientific">Belnapia mucosa</name>
    <dbReference type="NCBI Taxonomy" id="2804532"/>
    <lineage>
        <taxon>Bacteria</taxon>
        <taxon>Pseudomonadati</taxon>
        <taxon>Pseudomonadota</taxon>
        <taxon>Alphaproteobacteria</taxon>
        <taxon>Acetobacterales</taxon>
        <taxon>Roseomonadaceae</taxon>
        <taxon>Belnapia</taxon>
    </lineage>
</organism>
<dbReference type="Proteomes" id="UP000606490">
    <property type="component" value="Unassembled WGS sequence"/>
</dbReference>
<dbReference type="PROSITE" id="PS50109">
    <property type="entry name" value="HIS_KIN"/>
    <property type="match status" value="1"/>
</dbReference>
<dbReference type="InterPro" id="IPR004358">
    <property type="entry name" value="Sig_transdc_His_kin-like_C"/>
</dbReference>
<evidence type="ECO:0000259" key="7">
    <source>
        <dbReference type="PROSITE" id="PS50110"/>
    </source>
</evidence>
<evidence type="ECO:0000259" key="6">
    <source>
        <dbReference type="PROSITE" id="PS50109"/>
    </source>
</evidence>
<comment type="catalytic activity">
    <reaction evidence="1">
        <text>ATP + protein L-histidine = ADP + protein N-phospho-L-histidine.</text>
        <dbReference type="EC" id="2.7.13.3"/>
    </reaction>
</comment>
<evidence type="ECO:0000256" key="5">
    <source>
        <dbReference type="SAM" id="MobiDB-lite"/>
    </source>
</evidence>
<dbReference type="SMART" id="SM00448">
    <property type="entry name" value="REC"/>
    <property type="match status" value="1"/>
</dbReference>
<dbReference type="Gene3D" id="1.10.287.130">
    <property type="match status" value="1"/>
</dbReference>
<feature type="domain" description="PAS" evidence="8">
    <location>
        <begin position="139"/>
        <end position="196"/>
    </location>
</feature>
<evidence type="ECO:0000256" key="4">
    <source>
        <dbReference type="PROSITE-ProRule" id="PRU00169"/>
    </source>
</evidence>
<dbReference type="PROSITE" id="PS50110">
    <property type="entry name" value="RESPONSE_REGULATORY"/>
    <property type="match status" value="1"/>
</dbReference>
<dbReference type="InterPro" id="IPR005467">
    <property type="entry name" value="His_kinase_dom"/>
</dbReference>
<dbReference type="SUPFAM" id="SSF55874">
    <property type="entry name" value="ATPase domain of HSP90 chaperone/DNA topoisomerase II/histidine kinase"/>
    <property type="match status" value="1"/>
</dbReference>
<keyword evidence="3 4" id="KW-0597">Phosphoprotein</keyword>
<keyword evidence="11" id="KW-1185">Reference proteome</keyword>
<dbReference type="RefSeq" id="WP_202824394.1">
    <property type="nucleotide sequence ID" value="NZ_JAEUXJ010000002.1"/>
</dbReference>
<dbReference type="SMART" id="SM00387">
    <property type="entry name" value="HATPase_c"/>
    <property type="match status" value="1"/>
</dbReference>
<feature type="domain" description="Response regulatory" evidence="7">
    <location>
        <begin position="530"/>
        <end position="642"/>
    </location>
</feature>
<evidence type="ECO:0000259" key="9">
    <source>
        <dbReference type="PROSITE" id="PS50113"/>
    </source>
</evidence>
<comment type="caution">
    <text evidence="10">The sequence shown here is derived from an EMBL/GenBank/DDBJ whole genome shotgun (WGS) entry which is preliminary data.</text>
</comment>
<evidence type="ECO:0000259" key="8">
    <source>
        <dbReference type="PROSITE" id="PS50112"/>
    </source>
</evidence>
<dbReference type="InterPro" id="IPR011006">
    <property type="entry name" value="CheY-like_superfamily"/>
</dbReference>
<dbReference type="CDD" id="cd00130">
    <property type="entry name" value="PAS"/>
    <property type="match status" value="2"/>
</dbReference>
<evidence type="ECO:0000313" key="11">
    <source>
        <dbReference type="Proteomes" id="UP000606490"/>
    </source>
</evidence>
<dbReference type="SMART" id="SM00086">
    <property type="entry name" value="PAC"/>
    <property type="match status" value="2"/>
</dbReference>
<dbReference type="PRINTS" id="PR00344">
    <property type="entry name" value="BCTRLSENSOR"/>
</dbReference>
<dbReference type="Gene3D" id="3.30.450.20">
    <property type="entry name" value="PAS domain"/>
    <property type="match status" value="2"/>
</dbReference>